<name>A0A8T4LGI0_9ARCH</name>
<feature type="transmembrane region" description="Helical" evidence="1">
    <location>
        <begin position="360"/>
        <end position="383"/>
    </location>
</feature>
<evidence type="ECO:0000313" key="2">
    <source>
        <dbReference type="EMBL" id="MBS3062006.1"/>
    </source>
</evidence>
<feature type="transmembrane region" description="Helical" evidence="1">
    <location>
        <begin position="249"/>
        <end position="266"/>
    </location>
</feature>
<feature type="transmembrane region" description="Helical" evidence="1">
    <location>
        <begin position="303"/>
        <end position="325"/>
    </location>
</feature>
<organism evidence="2 3">
    <name type="scientific">Candidatus Iainarchaeum sp</name>
    <dbReference type="NCBI Taxonomy" id="3101447"/>
    <lineage>
        <taxon>Archaea</taxon>
        <taxon>Candidatus Iainarchaeota</taxon>
        <taxon>Candidatus Iainarchaeia</taxon>
        <taxon>Candidatus Iainarchaeales</taxon>
        <taxon>Candidatus Iainarchaeaceae</taxon>
        <taxon>Candidatus Iainarchaeum</taxon>
    </lineage>
</organism>
<keyword evidence="1" id="KW-1133">Transmembrane helix</keyword>
<accession>A0A8T4LGI0</accession>
<dbReference type="NCBIfam" id="TIGR00261">
    <property type="entry name" value="traB"/>
    <property type="match status" value="1"/>
</dbReference>
<keyword evidence="1" id="KW-0472">Membrane</keyword>
<dbReference type="InterPro" id="IPR005230">
    <property type="entry name" value="TraB_bac"/>
</dbReference>
<dbReference type="InterPro" id="IPR002816">
    <property type="entry name" value="TraB/PrgY/GumN_fam"/>
</dbReference>
<dbReference type="EMBL" id="JAGVWC010000011">
    <property type="protein sequence ID" value="MBS3062006.1"/>
    <property type="molecule type" value="Genomic_DNA"/>
</dbReference>
<reference evidence="2" key="1">
    <citation type="submission" date="2021-03" db="EMBL/GenBank/DDBJ databases">
        <authorList>
            <person name="Jaffe A."/>
        </authorList>
    </citation>
    <scope>NUCLEOTIDE SEQUENCE</scope>
    <source>
        <strain evidence="2">RIFCSPLOWO2_01_FULL_AR10_48_17</strain>
    </source>
</reference>
<evidence type="ECO:0000256" key="1">
    <source>
        <dbReference type="SAM" id="Phobius"/>
    </source>
</evidence>
<feature type="transmembrane region" description="Helical" evidence="1">
    <location>
        <begin position="278"/>
        <end position="296"/>
    </location>
</feature>
<keyword evidence="1" id="KW-0812">Transmembrane</keyword>
<dbReference type="InterPro" id="IPR046345">
    <property type="entry name" value="TraB_PrgY-like"/>
</dbReference>
<dbReference type="PANTHER" id="PTHR21530:SF7">
    <property type="entry name" value="TRAB DOMAIN-CONTAINING PROTEIN"/>
    <property type="match status" value="1"/>
</dbReference>
<dbReference type="PANTHER" id="PTHR21530">
    <property type="entry name" value="PHEROMONE SHUTDOWN PROTEIN"/>
    <property type="match status" value="1"/>
</dbReference>
<dbReference type="Proteomes" id="UP000675968">
    <property type="component" value="Unassembled WGS sequence"/>
</dbReference>
<protein>
    <submittedName>
        <fullName evidence="2">TraB/GumN family protein</fullName>
    </submittedName>
</protein>
<comment type="caution">
    <text evidence="2">The sequence shown here is derived from an EMBL/GenBank/DDBJ whole genome shotgun (WGS) entry which is preliminary data.</text>
</comment>
<evidence type="ECO:0000313" key="3">
    <source>
        <dbReference type="Proteomes" id="UP000675968"/>
    </source>
</evidence>
<reference evidence="2" key="2">
    <citation type="submission" date="2021-05" db="EMBL/GenBank/DDBJ databases">
        <title>Protein family content uncovers lineage relationships and bacterial pathway maintenance mechanisms in DPANN archaea.</title>
        <authorList>
            <person name="Castelle C.J."/>
            <person name="Meheust R."/>
            <person name="Jaffe A.L."/>
            <person name="Seitz K."/>
            <person name="Gong X."/>
            <person name="Baker B.J."/>
            <person name="Banfield J.F."/>
        </authorList>
    </citation>
    <scope>NUCLEOTIDE SEQUENCE</scope>
    <source>
        <strain evidence="2">RIFCSPLOWO2_01_FULL_AR10_48_17</strain>
    </source>
</reference>
<proteinExistence type="predicted"/>
<gene>
    <name evidence="2" type="ORF">J4215_05485</name>
</gene>
<dbReference type="CDD" id="cd14726">
    <property type="entry name" value="TraB_PrgY-like"/>
    <property type="match status" value="1"/>
</dbReference>
<dbReference type="Pfam" id="PF01963">
    <property type="entry name" value="TraB_PrgY_gumN"/>
    <property type="match status" value="1"/>
</dbReference>
<sequence>MTLERLFVGEKEILLIGTAHISAESVRLAQETILTEKPDVVGIELDEQRYHQLKNDSKWQSTDIGAVIKEGKTYLLLLNIFLSNLQRRLGESVSMKPGQEMIIAEQTATQNGIPVALLDRNIQVTMQRAFGLMPLMEKLRLGYYLLMGIFGGGTGEKITPEKIEELKRQDIVTNLIQELGQKAPTVKQVLVDERDQFIAKRILDTPAKKIVCVIGAGHVAGIKKILQNPVFIDEKKLMELPKKNNTWSFLKWVIPLAFVALMAWFFLEKGLVSSIHAIAYWILITGMFSAIGAAFAKSHPLTIATAFLAAPLTTLHPFLASGWIAGGIEAKYNTPQVRDFQSLNQLNSYSDFEKNRVTHLLIVASYTNLGSTLGVLIAFPYLLSSLA</sequence>
<dbReference type="AlphaFoldDB" id="A0A8T4LGI0"/>